<dbReference type="InterPro" id="IPR039448">
    <property type="entry name" value="Beta_helix"/>
</dbReference>
<dbReference type="InterPro" id="IPR022441">
    <property type="entry name" value="Para_beta_helix_rpt-2"/>
</dbReference>
<accession>A0A0S8JIU8</accession>
<gene>
    <name evidence="3" type="ORF">AMJ71_05875</name>
</gene>
<dbReference type="Gene3D" id="2.160.20.10">
    <property type="entry name" value="Single-stranded right-handed beta-helix, Pectin lyase-like"/>
    <property type="match status" value="1"/>
</dbReference>
<sequence length="520" mass="53710">MKTVATLACAAAVLSLCASAWPAVLNVPGQYSTIQAAIDACAVGDTVTVAPGTYNGSGNRDLDFNGKDICVMSSNGPWVTIIDCQGSNMDPHRGFVFQNGETPAATVLGFTIQNGWAWDGGSIYCLSSSPTITGNVIHANTANYHGGGVSCQDASYPVITNNFVLGNQAYHGNGGGIFCYLDCVPTISGNLIEGNVAQGPGGGIYLQSSSGGTISANTIRWNTTNNWGGGIACGQVSPTIFNNRIDGNTATCGGGGGIGCLQASPIIKLNTIVGNAIAGWPGGGVDCWDQSSPTLDMNTITGNTASSGGAISSNWNCHPVVTNCILWGNFGAPPEISVGPYPNSSITVTYSDVQGGWAGTGNINAAPLFAAPALQECRLLWGSPCIDAGDPAGSPDPDGTRCDMGAHFFDQTRQLTLYLTPHAGHVAPGGQLSVTYTVINRQAIFLPFTVSSDVVLPNGNTVNVMGPSTRTIPATFTVQRLLTHNVPAAAPVGNYLYRSQVDVPGNPHPDDQDQFTFLIP</sequence>
<proteinExistence type="predicted"/>
<keyword evidence="1" id="KW-0732">Signal</keyword>
<dbReference type="InterPro" id="IPR011050">
    <property type="entry name" value="Pectin_lyase_fold/virulence"/>
</dbReference>
<dbReference type="InterPro" id="IPR006626">
    <property type="entry name" value="PbH1"/>
</dbReference>
<dbReference type="Proteomes" id="UP000051035">
    <property type="component" value="Unassembled WGS sequence"/>
</dbReference>
<reference evidence="3 4" key="1">
    <citation type="journal article" date="2015" name="Microbiome">
        <title>Genomic resolution of linkages in carbon, nitrogen, and sulfur cycling among widespread estuary sediment bacteria.</title>
        <authorList>
            <person name="Baker B.J."/>
            <person name="Lazar C.S."/>
            <person name="Teske A.P."/>
            <person name="Dick G.J."/>
        </authorList>
    </citation>
    <scope>NUCLEOTIDE SEQUENCE [LARGE SCALE GENOMIC DNA]</scope>
    <source>
        <strain evidence="3">SM1_40</strain>
    </source>
</reference>
<protein>
    <recommendedName>
        <fullName evidence="2">Right handed beta helix domain-containing protein</fullName>
    </recommendedName>
</protein>
<evidence type="ECO:0000259" key="2">
    <source>
        <dbReference type="Pfam" id="PF13229"/>
    </source>
</evidence>
<dbReference type="NCBIfam" id="TIGR03804">
    <property type="entry name" value="para_beta_helix"/>
    <property type="match status" value="1"/>
</dbReference>
<dbReference type="Pfam" id="PF13229">
    <property type="entry name" value="Beta_helix"/>
    <property type="match status" value="1"/>
</dbReference>
<dbReference type="PANTHER" id="PTHR11319">
    <property type="entry name" value="G PROTEIN-COUPLED RECEPTOR-RELATED"/>
    <property type="match status" value="1"/>
</dbReference>
<feature type="chain" id="PRO_5006649014" description="Right handed beta helix domain-containing protein" evidence="1">
    <location>
        <begin position="21"/>
        <end position="520"/>
    </location>
</feature>
<dbReference type="SUPFAM" id="SSF51126">
    <property type="entry name" value="Pectin lyase-like"/>
    <property type="match status" value="1"/>
</dbReference>
<evidence type="ECO:0000256" key="1">
    <source>
        <dbReference type="SAM" id="SignalP"/>
    </source>
</evidence>
<dbReference type="EMBL" id="LJVA01000062">
    <property type="protein sequence ID" value="KPL09639.1"/>
    <property type="molecule type" value="Genomic_DNA"/>
</dbReference>
<dbReference type="SMART" id="SM00710">
    <property type="entry name" value="PbH1"/>
    <property type="match status" value="7"/>
</dbReference>
<comment type="caution">
    <text evidence="3">The sequence shown here is derived from an EMBL/GenBank/DDBJ whole genome shotgun (WGS) entry which is preliminary data.</text>
</comment>
<feature type="domain" description="Right handed beta helix" evidence="2">
    <location>
        <begin position="75"/>
        <end position="232"/>
    </location>
</feature>
<dbReference type="PANTHER" id="PTHR11319:SF35">
    <property type="entry name" value="OUTER MEMBRANE PROTEIN PMPC-RELATED"/>
    <property type="match status" value="1"/>
</dbReference>
<dbReference type="InterPro" id="IPR012334">
    <property type="entry name" value="Pectin_lyas_fold"/>
</dbReference>
<evidence type="ECO:0000313" key="3">
    <source>
        <dbReference type="EMBL" id="KPL09639.1"/>
    </source>
</evidence>
<dbReference type="AlphaFoldDB" id="A0A0S8JIU8"/>
<name>A0A0S8JIU8_UNCT6</name>
<evidence type="ECO:0000313" key="4">
    <source>
        <dbReference type="Proteomes" id="UP000051035"/>
    </source>
</evidence>
<feature type="signal peptide" evidence="1">
    <location>
        <begin position="1"/>
        <end position="20"/>
    </location>
</feature>
<organism evidence="3 4">
    <name type="scientific">candidate division TA06 bacterium SM1_40</name>
    <dbReference type="NCBI Taxonomy" id="1703773"/>
    <lineage>
        <taxon>Bacteria</taxon>
        <taxon>Bacteria division TA06</taxon>
    </lineage>
</organism>